<evidence type="ECO:0000256" key="2">
    <source>
        <dbReference type="ARBA" id="ARBA00023157"/>
    </source>
</evidence>
<gene>
    <name evidence="6" type="ORF">chiPu_0029591</name>
</gene>
<dbReference type="PROSITE" id="PS50835">
    <property type="entry name" value="IG_LIKE"/>
    <property type="match status" value="1"/>
</dbReference>
<evidence type="ECO:0000256" key="3">
    <source>
        <dbReference type="ARBA" id="ARBA00023180"/>
    </source>
</evidence>
<dbReference type="SUPFAM" id="SSF48726">
    <property type="entry name" value="Immunoglobulin"/>
    <property type="match status" value="1"/>
</dbReference>
<dbReference type="InterPro" id="IPR003599">
    <property type="entry name" value="Ig_sub"/>
</dbReference>
<evidence type="ECO:0000313" key="7">
    <source>
        <dbReference type="Proteomes" id="UP000287033"/>
    </source>
</evidence>
<accession>A0A401TSY7</accession>
<dbReference type="PANTHER" id="PTHR44337:SF20">
    <property type="entry name" value="CARCINOEMBRYONIC ANTIGEN-RELATED CELL ADHESION MOLECULE 5-RELATED"/>
    <property type="match status" value="1"/>
</dbReference>
<protein>
    <recommendedName>
        <fullName evidence="5">Ig-like domain-containing protein</fullName>
    </recommendedName>
</protein>
<keyword evidence="7" id="KW-1185">Reference proteome</keyword>
<dbReference type="AlphaFoldDB" id="A0A401TSY7"/>
<organism evidence="6 7">
    <name type="scientific">Chiloscyllium punctatum</name>
    <name type="common">Brownbanded bambooshark</name>
    <name type="synonym">Hemiscyllium punctatum</name>
    <dbReference type="NCBI Taxonomy" id="137246"/>
    <lineage>
        <taxon>Eukaryota</taxon>
        <taxon>Metazoa</taxon>
        <taxon>Chordata</taxon>
        <taxon>Craniata</taxon>
        <taxon>Vertebrata</taxon>
        <taxon>Chondrichthyes</taxon>
        <taxon>Elasmobranchii</taxon>
        <taxon>Galeomorphii</taxon>
        <taxon>Galeoidea</taxon>
        <taxon>Orectolobiformes</taxon>
        <taxon>Hemiscylliidae</taxon>
        <taxon>Chiloscyllium</taxon>
    </lineage>
</organism>
<dbReference type="OrthoDB" id="6159398at2759"/>
<dbReference type="PANTHER" id="PTHR44337">
    <property type="entry name" value="CARCINOEMBRYONIC ANTIGEN-RELATED CELL ADHESION MOLECULE 8"/>
    <property type="match status" value="1"/>
</dbReference>
<comment type="caution">
    <text evidence="6">The sequence shown here is derived from an EMBL/GenBank/DDBJ whole genome shotgun (WGS) entry which is preliminary data.</text>
</comment>
<reference evidence="6 7" key="1">
    <citation type="journal article" date="2018" name="Nat. Ecol. Evol.">
        <title>Shark genomes provide insights into elasmobranch evolution and the origin of vertebrates.</title>
        <authorList>
            <person name="Hara Y"/>
            <person name="Yamaguchi K"/>
            <person name="Onimaru K"/>
            <person name="Kadota M"/>
            <person name="Koyanagi M"/>
            <person name="Keeley SD"/>
            <person name="Tatsumi K"/>
            <person name="Tanaka K"/>
            <person name="Motone F"/>
            <person name="Kageyama Y"/>
            <person name="Nozu R"/>
            <person name="Adachi N"/>
            <person name="Nishimura O"/>
            <person name="Nakagawa R"/>
            <person name="Tanegashima C"/>
            <person name="Kiyatake I"/>
            <person name="Matsumoto R"/>
            <person name="Murakumo K"/>
            <person name="Nishida K"/>
            <person name="Terakita A"/>
            <person name="Kuratani S"/>
            <person name="Sato K"/>
            <person name="Hyodo S Kuraku.S."/>
        </authorList>
    </citation>
    <scope>NUCLEOTIDE SEQUENCE [LARGE SCALE GENOMIC DNA]</scope>
</reference>
<keyword evidence="2" id="KW-1015">Disulfide bond</keyword>
<sequence length="230" mass="23747">MANELLSFLGWETHSKIPLGSLGDPVGGMGGGLRAGIEVWVGEGLECRRAAPSSVLVECGGGGVAGSRDGPGAVSSGYSTALGIAGVEGEGMWPPHVTPSPPLPPPLLLTDGPDVPRVTITSQSDPSPESYVLVNSTVTLTCSSASEPEAGYVWSIGESGNTEVPHNAVLTLRHVRLDQAGTYSCIATNPRLSRSVRQSLCLNVYGERPEYRGSGRGLTVGVRGEGQRAV</sequence>
<name>A0A401TSY7_CHIPU</name>
<dbReference type="EMBL" id="BEZZ01160786">
    <property type="protein sequence ID" value="GCC45753.1"/>
    <property type="molecule type" value="Genomic_DNA"/>
</dbReference>
<dbReference type="SMART" id="SM00408">
    <property type="entry name" value="IGc2"/>
    <property type="match status" value="1"/>
</dbReference>
<dbReference type="SMART" id="SM00409">
    <property type="entry name" value="IG"/>
    <property type="match status" value="1"/>
</dbReference>
<keyword evidence="1" id="KW-0732">Signal</keyword>
<dbReference type="Pfam" id="PF13927">
    <property type="entry name" value="Ig_3"/>
    <property type="match status" value="1"/>
</dbReference>
<dbReference type="InterPro" id="IPR003598">
    <property type="entry name" value="Ig_sub2"/>
</dbReference>
<dbReference type="Gene3D" id="2.60.40.10">
    <property type="entry name" value="Immunoglobulins"/>
    <property type="match status" value="1"/>
</dbReference>
<feature type="non-terminal residue" evidence="6">
    <location>
        <position position="230"/>
    </location>
</feature>
<evidence type="ECO:0000256" key="1">
    <source>
        <dbReference type="ARBA" id="ARBA00022729"/>
    </source>
</evidence>
<dbReference type="InterPro" id="IPR036179">
    <property type="entry name" value="Ig-like_dom_sf"/>
</dbReference>
<dbReference type="InterPro" id="IPR013783">
    <property type="entry name" value="Ig-like_fold"/>
</dbReference>
<feature type="domain" description="Ig-like" evidence="5">
    <location>
        <begin position="116"/>
        <end position="197"/>
    </location>
</feature>
<dbReference type="Proteomes" id="UP000287033">
    <property type="component" value="Unassembled WGS sequence"/>
</dbReference>
<dbReference type="CDD" id="cd00096">
    <property type="entry name" value="Ig"/>
    <property type="match status" value="1"/>
</dbReference>
<evidence type="ECO:0000313" key="6">
    <source>
        <dbReference type="EMBL" id="GCC45753.1"/>
    </source>
</evidence>
<evidence type="ECO:0000259" key="5">
    <source>
        <dbReference type="PROSITE" id="PS50835"/>
    </source>
</evidence>
<proteinExistence type="predicted"/>
<dbReference type="InterPro" id="IPR007110">
    <property type="entry name" value="Ig-like_dom"/>
</dbReference>
<keyword evidence="4" id="KW-0393">Immunoglobulin domain</keyword>
<evidence type="ECO:0000256" key="4">
    <source>
        <dbReference type="ARBA" id="ARBA00023319"/>
    </source>
</evidence>
<dbReference type="STRING" id="137246.A0A401TSY7"/>
<keyword evidence="3" id="KW-0325">Glycoprotein</keyword>
<dbReference type="InterPro" id="IPR052598">
    <property type="entry name" value="IgSF_CEA-related"/>
</dbReference>